<dbReference type="AlphaFoldDB" id="A0A410K138"/>
<evidence type="ECO:0000313" key="2">
    <source>
        <dbReference type="EMBL" id="QAR34147.1"/>
    </source>
</evidence>
<evidence type="ECO:0000313" key="3">
    <source>
        <dbReference type="Proteomes" id="UP000287502"/>
    </source>
</evidence>
<name>A0A410K138_9BACT</name>
<gene>
    <name evidence="2" type="ORF">EP073_12250</name>
</gene>
<dbReference type="EMBL" id="CP035108">
    <property type="protein sequence ID" value="QAR34147.1"/>
    <property type="molecule type" value="Genomic_DNA"/>
</dbReference>
<evidence type="ECO:0000256" key="1">
    <source>
        <dbReference type="ARBA" id="ARBA00006479"/>
    </source>
</evidence>
<dbReference type="InterPro" id="IPR043129">
    <property type="entry name" value="ATPase_NBD"/>
</dbReference>
<sequence length="331" mass="35387">MGKRLLVFLHGAFLSLGKAYGLRPGRKGRAGISLPVYQDEIMKYACFDIGATNLKMGVVDENGIFLEYESEKTPYTYEELIKRIRDFSLGNSCSAVGIGIPGNVSDGSAYCPNLPVLNGHPLETDIEALTELPVSVENDANLAALGEYIFFETESTGNMILLTLGTGVGGGLILDGTLVTSESAAFEVGHITLNFNGEKCGCGKRGCFEYYCSMNGLVRSYNELSADVKFLKAADVYKQFKIGDKVAELAFDKYANSLAHGMASIANLFAPLKIKIGGGLSEMSDAYLHTAVKVFSKIVFPALKDKVVIETAAAKNRAGLLGAAALCMVHG</sequence>
<organism evidence="2 3">
    <name type="scientific">Geovibrio thiophilus</name>
    <dbReference type="NCBI Taxonomy" id="139438"/>
    <lineage>
        <taxon>Bacteria</taxon>
        <taxon>Pseudomonadati</taxon>
        <taxon>Deferribacterota</taxon>
        <taxon>Deferribacteres</taxon>
        <taxon>Deferribacterales</taxon>
        <taxon>Geovibrionaceae</taxon>
        <taxon>Geovibrio</taxon>
    </lineage>
</organism>
<dbReference type="InterPro" id="IPR000600">
    <property type="entry name" value="ROK"/>
</dbReference>
<proteinExistence type="inferred from homology"/>
<dbReference type="PANTHER" id="PTHR18964:SF149">
    <property type="entry name" value="BIFUNCTIONAL UDP-N-ACETYLGLUCOSAMINE 2-EPIMERASE_N-ACETYLMANNOSAMINE KINASE"/>
    <property type="match status" value="1"/>
</dbReference>
<dbReference type="OrthoDB" id="9810372at2"/>
<dbReference type="Proteomes" id="UP000287502">
    <property type="component" value="Chromosome"/>
</dbReference>
<accession>A0A410K138</accession>
<reference evidence="2 3" key="1">
    <citation type="submission" date="2019-01" db="EMBL/GenBank/DDBJ databases">
        <title>Geovibrio thiophilus DSM 11263, complete genome.</title>
        <authorList>
            <person name="Spring S."/>
            <person name="Bunk B."/>
            <person name="Sproer C."/>
        </authorList>
    </citation>
    <scope>NUCLEOTIDE SEQUENCE [LARGE SCALE GENOMIC DNA]</scope>
    <source>
        <strain evidence="2 3">DSM 11263</strain>
    </source>
</reference>
<protein>
    <submittedName>
        <fullName evidence="2">ROK family protein</fullName>
    </submittedName>
</protein>
<dbReference type="SUPFAM" id="SSF53067">
    <property type="entry name" value="Actin-like ATPase domain"/>
    <property type="match status" value="1"/>
</dbReference>
<keyword evidence="3" id="KW-1185">Reference proteome</keyword>
<comment type="similarity">
    <text evidence="1">Belongs to the ROK (NagC/XylR) family.</text>
</comment>
<dbReference type="PANTHER" id="PTHR18964">
    <property type="entry name" value="ROK (REPRESSOR, ORF, KINASE) FAMILY"/>
    <property type="match status" value="1"/>
</dbReference>
<dbReference type="Gene3D" id="3.30.420.40">
    <property type="match status" value="2"/>
</dbReference>
<dbReference type="KEGG" id="gtl:EP073_12250"/>
<dbReference type="Pfam" id="PF00480">
    <property type="entry name" value="ROK"/>
    <property type="match status" value="1"/>
</dbReference>